<proteinExistence type="predicted"/>
<dbReference type="EMBL" id="RBRA01000361">
    <property type="protein sequence ID" value="RMQ16608.1"/>
    <property type="molecule type" value="Genomic_DNA"/>
</dbReference>
<protein>
    <submittedName>
        <fullName evidence="1">Uncharacterized protein</fullName>
    </submittedName>
</protein>
<accession>A0A3M4JHT6</accession>
<dbReference type="AlphaFoldDB" id="A0A3M4JHT6"/>
<reference evidence="1 2" key="1">
    <citation type="submission" date="2018-08" db="EMBL/GenBank/DDBJ databases">
        <title>Recombination of ecologically and evolutionarily significant loci maintains genetic cohesion in the Pseudomonas syringae species complex.</title>
        <authorList>
            <person name="Dillon M."/>
            <person name="Thakur S."/>
            <person name="Almeida R.N.D."/>
            <person name="Weir B.S."/>
            <person name="Guttman D.S."/>
        </authorList>
    </citation>
    <scope>NUCLEOTIDE SEQUENCE [LARGE SCALE GENOMIC DNA]</scope>
    <source>
        <strain evidence="1 2">ICMP 13052</strain>
    </source>
</reference>
<organism evidence="1 2">
    <name type="scientific">Pseudomonas syringae pv. delphinii</name>
    <dbReference type="NCBI Taxonomy" id="192088"/>
    <lineage>
        <taxon>Bacteria</taxon>
        <taxon>Pseudomonadati</taxon>
        <taxon>Pseudomonadota</taxon>
        <taxon>Gammaproteobacteria</taxon>
        <taxon>Pseudomonadales</taxon>
        <taxon>Pseudomonadaceae</taxon>
        <taxon>Pseudomonas</taxon>
    </lineage>
</organism>
<evidence type="ECO:0000313" key="2">
    <source>
        <dbReference type="Proteomes" id="UP000269044"/>
    </source>
</evidence>
<comment type="caution">
    <text evidence="1">The sequence shown here is derived from an EMBL/GenBank/DDBJ whole genome shotgun (WGS) entry which is preliminary data.</text>
</comment>
<name>A0A3M4JHT6_9PSED</name>
<dbReference type="Proteomes" id="UP000269044">
    <property type="component" value="Unassembled WGS sequence"/>
</dbReference>
<evidence type="ECO:0000313" key="1">
    <source>
        <dbReference type="EMBL" id="RMQ16608.1"/>
    </source>
</evidence>
<gene>
    <name evidence="1" type="ORF">ALQ08_05052</name>
</gene>
<sequence>MCTWGFLRSQRLAVSCKLQAKAKANCVGFSLAACGLRLAAKNVQLPLSRRPVSACFNNVRQLGYPPQQSPQRVQTRNLDGQRHQRGVVFLVRAGVDRQYVDALVEQHLGDVTQQAGTVVGADDDVHRVGEHRHRAPADLDDPLGFATAQLQHRGAILTVNADATALRDVPDNRVARQWLAAAGHLRHQVADTLNLDIAALARLVAGGLARDQFQLFIDPIRLDLLLRQVDQLRQAQIPRAQCGEHVVGGLVIGFVCQLVEIDLRQRQTRQLTFDQGFTGRDVLVTGLQFEPVNNLRPRPGRGDVAQVGVQPVAARRAVLAGDDLDLLAGLQAVVERDDTAVDLRTTAVMADLGVHPIGEVQRRRVLGQVDSVAVGGEDIDTIRLDVDPQLLGQTTDVTQLFMPLKDLTQPGNLLFVMIGAGFDVGAFVAPVRANAQFGLFVHGMGADLHFQHLAFRPDDGGVQRAVAVFLGVGDIVVELLGNMPPQRVHDTQRGVAIAHFRDQHAQCTHVVDLAERQALALHFAPDGIDVLGTAADVRRHAGGLQLVVELGHDVADEALAIEPALVQQLGDLLVLIGLQIAERKVFQLPFDMADAQTVGQRRIDVEHLAGHAVALFVVGVLHRTDRTGALGQLDQRNAHVIDHRHKHLAQVFDLRLAAQHQRLSRAEAGADRRHAQHAIDQLGDRGTKALLDIRQRNHAFAHATVHDRRNQRILIQLEVSEDLRDFQTGLETGGAFCPMILVSLVILLGLPGKFTGLFHDFPVQDQVDADNMIEPCVEIDTAVCVYRLVRSHLYHAAYLPYGAMNSAISRQPSERMPLAGQARTDIRGPVGLNEVPVSS</sequence>